<evidence type="ECO:0000313" key="3">
    <source>
        <dbReference type="Proteomes" id="UP000554482"/>
    </source>
</evidence>
<proteinExistence type="predicted"/>
<protein>
    <submittedName>
        <fullName evidence="2">Uncharacterized protein</fullName>
    </submittedName>
</protein>
<feature type="compositionally biased region" description="Basic and acidic residues" evidence="1">
    <location>
        <begin position="61"/>
        <end position="70"/>
    </location>
</feature>
<sequence>MLEKRIPVGNPPPPFPNWLSPSSNQTSELMVIQEIYSDADKRSDIPSTTIDATHDASINASKEEHKKEEQAAVSDPKPIQSLE</sequence>
<organism evidence="2 3">
    <name type="scientific">Thalictrum thalictroides</name>
    <name type="common">Rue-anemone</name>
    <name type="synonym">Anemone thalictroides</name>
    <dbReference type="NCBI Taxonomy" id="46969"/>
    <lineage>
        <taxon>Eukaryota</taxon>
        <taxon>Viridiplantae</taxon>
        <taxon>Streptophyta</taxon>
        <taxon>Embryophyta</taxon>
        <taxon>Tracheophyta</taxon>
        <taxon>Spermatophyta</taxon>
        <taxon>Magnoliopsida</taxon>
        <taxon>Ranunculales</taxon>
        <taxon>Ranunculaceae</taxon>
        <taxon>Thalictroideae</taxon>
        <taxon>Thalictrum</taxon>
    </lineage>
</organism>
<accession>A0A7J6V870</accession>
<feature type="region of interest" description="Disordered" evidence="1">
    <location>
        <begin position="39"/>
        <end position="83"/>
    </location>
</feature>
<name>A0A7J6V870_THATH</name>
<dbReference type="AlphaFoldDB" id="A0A7J6V870"/>
<keyword evidence="3" id="KW-1185">Reference proteome</keyword>
<comment type="caution">
    <text evidence="2">The sequence shown here is derived from an EMBL/GenBank/DDBJ whole genome shotgun (WGS) entry which is preliminary data.</text>
</comment>
<evidence type="ECO:0000313" key="2">
    <source>
        <dbReference type="EMBL" id="KAF5180355.1"/>
    </source>
</evidence>
<reference evidence="2 3" key="1">
    <citation type="submission" date="2020-06" db="EMBL/GenBank/DDBJ databases">
        <title>Transcriptomic and genomic resources for Thalictrum thalictroides and T. hernandezii: Facilitating candidate gene discovery in an emerging model plant lineage.</title>
        <authorList>
            <person name="Arias T."/>
            <person name="Riano-Pachon D.M."/>
            <person name="Di Stilio V.S."/>
        </authorList>
    </citation>
    <scope>NUCLEOTIDE SEQUENCE [LARGE SCALE GENOMIC DNA]</scope>
    <source>
        <strain evidence="3">cv. WT478/WT964</strain>
        <tissue evidence="2">Leaves</tissue>
    </source>
</reference>
<dbReference type="EMBL" id="JABWDY010037554">
    <property type="protein sequence ID" value="KAF5180355.1"/>
    <property type="molecule type" value="Genomic_DNA"/>
</dbReference>
<dbReference type="Proteomes" id="UP000554482">
    <property type="component" value="Unassembled WGS sequence"/>
</dbReference>
<feature type="non-terminal residue" evidence="2">
    <location>
        <position position="83"/>
    </location>
</feature>
<evidence type="ECO:0000256" key="1">
    <source>
        <dbReference type="SAM" id="MobiDB-lite"/>
    </source>
</evidence>
<feature type="compositionally biased region" description="Polar residues" evidence="1">
    <location>
        <begin position="45"/>
        <end position="60"/>
    </location>
</feature>
<gene>
    <name evidence="2" type="ORF">FRX31_030058</name>
</gene>
<feature type="region of interest" description="Disordered" evidence="1">
    <location>
        <begin position="1"/>
        <end position="23"/>
    </location>
</feature>